<reference evidence="2" key="1">
    <citation type="journal article" date="2021" name="Genome Biol. Evol.">
        <title>The assembled and annotated genome of the fairy-ring fungus Marasmius oreades.</title>
        <authorList>
            <person name="Hiltunen M."/>
            <person name="Ament-Velasquez S.L."/>
            <person name="Johannesson H."/>
        </authorList>
    </citation>
    <scope>NUCLEOTIDE SEQUENCE</scope>
    <source>
        <strain evidence="2">03SP1</strain>
    </source>
</reference>
<protein>
    <submittedName>
        <fullName evidence="2">Uncharacterized protein</fullName>
    </submittedName>
</protein>
<organism evidence="2 3">
    <name type="scientific">Marasmius oreades</name>
    <name type="common">fairy-ring Marasmius</name>
    <dbReference type="NCBI Taxonomy" id="181124"/>
    <lineage>
        <taxon>Eukaryota</taxon>
        <taxon>Fungi</taxon>
        <taxon>Dikarya</taxon>
        <taxon>Basidiomycota</taxon>
        <taxon>Agaricomycotina</taxon>
        <taxon>Agaricomycetes</taxon>
        <taxon>Agaricomycetidae</taxon>
        <taxon>Agaricales</taxon>
        <taxon>Marasmiineae</taxon>
        <taxon>Marasmiaceae</taxon>
        <taxon>Marasmius</taxon>
    </lineage>
</organism>
<feature type="region of interest" description="Disordered" evidence="1">
    <location>
        <begin position="34"/>
        <end position="53"/>
    </location>
</feature>
<dbReference type="Proteomes" id="UP001049176">
    <property type="component" value="Chromosome 3"/>
</dbReference>
<gene>
    <name evidence="2" type="ORF">E1B28_005379</name>
</gene>
<evidence type="ECO:0000313" key="3">
    <source>
        <dbReference type="Proteomes" id="UP001049176"/>
    </source>
</evidence>
<dbReference type="KEGG" id="more:E1B28_005379"/>
<dbReference type="EMBL" id="CM032183">
    <property type="protein sequence ID" value="KAG7094551.1"/>
    <property type="molecule type" value="Genomic_DNA"/>
</dbReference>
<evidence type="ECO:0000313" key="2">
    <source>
        <dbReference type="EMBL" id="KAG7094551.1"/>
    </source>
</evidence>
<feature type="compositionally biased region" description="Low complexity" evidence="1">
    <location>
        <begin position="36"/>
        <end position="51"/>
    </location>
</feature>
<evidence type="ECO:0000256" key="1">
    <source>
        <dbReference type="SAM" id="MobiDB-lite"/>
    </source>
</evidence>
<comment type="caution">
    <text evidence="2">The sequence shown here is derived from an EMBL/GenBank/DDBJ whole genome shotgun (WGS) entry which is preliminary data.</text>
</comment>
<accession>A0A9P7S4F3</accession>
<proteinExistence type="predicted"/>
<dbReference type="GeneID" id="66074455"/>
<dbReference type="OrthoDB" id="3107952at2759"/>
<keyword evidence="3" id="KW-1185">Reference proteome</keyword>
<name>A0A9P7S4F3_9AGAR</name>
<dbReference type="RefSeq" id="XP_043011021.1">
    <property type="nucleotide sequence ID" value="XM_043149937.1"/>
</dbReference>
<sequence>MSGLAPTMVIARVAYGKSVESVQQAISSLHIANANSQATQQRSTTGRQQGTNEFQLQSQHEIAVNDLVLEETSAIPVVVDKV</sequence>
<dbReference type="AlphaFoldDB" id="A0A9P7S4F3"/>